<sequence length="179" mass="19914">MGSGLTAGTHFRDRVPSLGKHSLISPLTFHIRSFSVGSGELVRVTVILYVELIFVPLFPPGFSGSRGPFRDRLPPYGDCLLMVSLLFLVPSVRFYLILLHSLQELCPPVAVSILLNSTCLFCCDLRGVNLLLPSFLSVLEMVLLDRYQHLSDRTGTGWTSDQIWLISQTETCTVHTTFT</sequence>
<dbReference type="EMBL" id="JAHRIN010013719">
    <property type="protein sequence ID" value="MEQ2196064.1"/>
    <property type="molecule type" value="Genomic_DNA"/>
</dbReference>
<comment type="caution">
    <text evidence="1">The sequence shown here is derived from an EMBL/GenBank/DDBJ whole genome shotgun (WGS) entry which is preliminary data.</text>
</comment>
<reference evidence="1 2" key="1">
    <citation type="submission" date="2021-06" db="EMBL/GenBank/DDBJ databases">
        <authorList>
            <person name="Palmer J.M."/>
        </authorList>
    </citation>
    <scope>NUCLEOTIDE SEQUENCE [LARGE SCALE GENOMIC DNA]</scope>
    <source>
        <strain evidence="1 2">XC_2019</strain>
        <tissue evidence="1">Muscle</tissue>
    </source>
</reference>
<gene>
    <name evidence="1" type="ORF">XENOCAPTIV_023346</name>
</gene>
<evidence type="ECO:0000313" key="2">
    <source>
        <dbReference type="Proteomes" id="UP001434883"/>
    </source>
</evidence>
<evidence type="ECO:0000313" key="1">
    <source>
        <dbReference type="EMBL" id="MEQ2196064.1"/>
    </source>
</evidence>
<organism evidence="1 2">
    <name type="scientific">Xenoophorus captivus</name>
    <dbReference type="NCBI Taxonomy" id="1517983"/>
    <lineage>
        <taxon>Eukaryota</taxon>
        <taxon>Metazoa</taxon>
        <taxon>Chordata</taxon>
        <taxon>Craniata</taxon>
        <taxon>Vertebrata</taxon>
        <taxon>Euteleostomi</taxon>
        <taxon>Actinopterygii</taxon>
        <taxon>Neopterygii</taxon>
        <taxon>Teleostei</taxon>
        <taxon>Neoteleostei</taxon>
        <taxon>Acanthomorphata</taxon>
        <taxon>Ovalentaria</taxon>
        <taxon>Atherinomorphae</taxon>
        <taxon>Cyprinodontiformes</taxon>
        <taxon>Goodeidae</taxon>
        <taxon>Xenoophorus</taxon>
    </lineage>
</organism>
<proteinExistence type="predicted"/>
<protein>
    <submittedName>
        <fullName evidence="1">Uncharacterized protein</fullName>
    </submittedName>
</protein>
<accession>A0ABV0QJR6</accession>
<name>A0ABV0QJR6_9TELE</name>
<dbReference type="Proteomes" id="UP001434883">
    <property type="component" value="Unassembled WGS sequence"/>
</dbReference>
<keyword evidence="2" id="KW-1185">Reference proteome</keyword>